<evidence type="ECO:0000313" key="4">
    <source>
        <dbReference type="Proteomes" id="UP001152467"/>
    </source>
</evidence>
<protein>
    <submittedName>
        <fullName evidence="3">Uncharacterized protein</fullName>
    </submittedName>
</protein>
<proteinExistence type="predicted"/>
<dbReference type="PROSITE" id="PS51257">
    <property type="entry name" value="PROKAR_LIPOPROTEIN"/>
    <property type="match status" value="1"/>
</dbReference>
<comment type="caution">
    <text evidence="3">The sequence shown here is derived from an EMBL/GenBank/DDBJ whole genome shotgun (WGS) entry which is preliminary data.</text>
</comment>
<dbReference type="EMBL" id="CAMAPC010000020">
    <property type="protein sequence ID" value="CAH9065098.1"/>
    <property type="molecule type" value="Genomic_DNA"/>
</dbReference>
<evidence type="ECO:0000313" key="3">
    <source>
        <dbReference type="EMBL" id="CAH9065098.1"/>
    </source>
</evidence>
<feature type="signal peptide" evidence="2">
    <location>
        <begin position="1"/>
        <end position="19"/>
    </location>
</feature>
<name>A0A9W4R401_9GAMM</name>
<feature type="region of interest" description="Disordered" evidence="1">
    <location>
        <begin position="29"/>
        <end position="59"/>
    </location>
</feature>
<dbReference type="PANTHER" id="PTHR41339:SF1">
    <property type="entry name" value="SECRETED PROTEIN"/>
    <property type="match status" value="1"/>
</dbReference>
<evidence type="ECO:0000256" key="2">
    <source>
        <dbReference type="SAM" id="SignalP"/>
    </source>
</evidence>
<sequence>MKLSGLFKVSLVASALVLAGCGGDIKVTPTVNDSSVTNSNNTTTNPTTPTDPTTPVEPPVTVNPCTARTVAGNEVQGAFEAPHCVYGTDFAGKTLEIEEDITFAALADNGAHVFDGAIQMGKDCKTTSGCTVEANGPTLNIEAGATLAFKSGEAIVRIGRGAKINAIGTAQAPITFTSANVYSEFDIAETGAQFADWGGIIINGFGLTNQCTNAERAANTCNAEAEGIISHFGGKNNADSSGNIKFANIWYAGSGPREGGDGDDLNSLTLNGVGSGSTFDYLHVHQGFDDGIEFFGGAANIKHIVVTDTQDDAIDIDAGWQGNAQFIFVKHGTVTTKKAVTYFDEGEEKTIPAGSEGFMGNNGFETDGQKGKGDEYSEVPASNPIIANVTVVTTDGKSIRDNSSSQAAKFDDAIEGMYYNALFVKAQGDNGTDCIEFKKESAEEKAVAGKLMFNNSVLACVNNFKVGENFVSGGSKAEWFANSGSSLVLNSGEGVLAANGFATNTASTDVTIQANDLSGLDASFFEQVDHIGAVSDTDTSSEWYKWVQKSLAAIAN</sequence>
<dbReference type="Proteomes" id="UP001152467">
    <property type="component" value="Unassembled WGS sequence"/>
</dbReference>
<dbReference type="RefSeq" id="WP_261626971.1">
    <property type="nucleotide sequence ID" value="NZ_CAMAPC010000020.1"/>
</dbReference>
<gene>
    <name evidence="3" type="ORF">PSECIP111854_03606</name>
</gene>
<reference evidence="3" key="1">
    <citation type="submission" date="2022-07" db="EMBL/GenBank/DDBJ databases">
        <authorList>
            <person name="Criscuolo A."/>
        </authorList>
    </citation>
    <scope>NUCLEOTIDE SEQUENCE</scope>
    <source>
        <strain evidence="3">CIP111854</strain>
    </source>
</reference>
<evidence type="ECO:0000256" key="1">
    <source>
        <dbReference type="SAM" id="MobiDB-lite"/>
    </source>
</evidence>
<keyword evidence="4" id="KW-1185">Reference proteome</keyword>
<organism evidence="3 4">
    <name type="scientific">Pseudoalteromonas holothuriae</name>
    <dbReference type="NCBI Taxonomy" id="2963714"/>
    <lineage>
        <taxon>Bacteria</taxon>
        <taxon>Pseudomonadati</taxon>
        <taxon>Pseudomonadota</taxon>
        <taxon>Gammaproteobacteria</taxon>
        <taxon>Alteromonadales</taxon>
        <taxon>Pseudoalteromonadaceae</taxon>
        <taxon>Pseudoalteromonas</taxon>
    </lineage>
</organism>
<keyword evidence="2" id="KW-0732">Signal</keyword>
<feature type="chain" id="PRO_5040738322" evidence="2">
    <location>
        <begin position="20"/>
        <end position="556"/>
    </location>
</feature>
<dbReference type="AlphaFoldDB" id="A0A9W4R401"/>
<accession>A0A9W4R401</accession>
<dbReference type="PANTHER" id="PTHR41339">
    <property type="entry name" value="LIPL48"/>
    <property type="match status" value="1"/>
</dbReference>